<comment type="caution">
    <text evidence="5">The sequence shown here is derived from an EMBL/GenBank/DDBJ whole genome shotgun (WGS) entry which is preliminary data.</text>
</comment>
<dbReference type="Gene3D" id="1.10.10.60">
    <property type="entry name" value="Homeodomain-like"/>
    <property type="match status" value="1"/>
</dbReference>
<dbReference type="SUPFAM" id="SSF46689">
    <property type="entry name" value="Homeodomain-like"/>
    <property type="match status" value="1"/>
</dbReference>
<keyword evidence="6" id="KW-1185">Reference proteome</keyword>
<keyword evidence="2" id="KW-0238">DNA-binding</keyword>
<dbReference type="Pfam" id="PF12625">
    <property type="entry name" value="Arabinose_bd"/>
    <property type="match status" value="1"/>
</dbReference>
<dbReference type="InterPro" id="IPR018060">
    <property type="entry name" value="HTH_AraC"/>
</dbReference>
<dbReference type="EMBL" id="JBHMEI010000023">
    <property type="protein sequence ID" value="MFB9205032.1"/>
    <property type="molecule type" value="Genomic_DNA"/>
</dbReference>
<evidence type="ECO:0000256" key="3">
    <source>
        <dbReference type="ARBA" id="ARBA00023163"/>
    </source>
</evidence>
<dbReference type="RefSeq" id="WP_189651605.1">
    <property type="nucleotide sequence ID" value="NZ_BMRC01000020.1"/>
</dbReference>
<dbReference type="PROSITE" id="PS01124">
    <property type="entry name" value="HTH_ARAC_FAMILY_2"/>
    <property type="match status" value="1"/>
</dbReference>
<keyword evidence="3" id="KW-0804">Transcription</keyword>
<dbReference type="Proteomes" id="UP001589647">
    <property type="component" value="Unassembled WGS sequence"/>
</dbReference>
<protein>
    <submittedName>
        <fullName evidence="5">Helix-turn-helix domain-containing protein</fullName>
    </submittedName>
</protein>
<evidence type="ECO:0000256" key="1">
    <source>
        <dbReference type="ARBA" id="ARBA00023015"/>
    </source>
</evidence>
<evidence type="ECO:0000313" key="5">
    <source>
        <dbReference type="EMBL" id="MFB9205032.1"/>
    </source>
</evidence>
<dbReference type="PANTHER" id="PTHR47894:SF1">
    <property type="entry name" value="HTH-TYPE TRANSCRIPTIONAL REGULATOR VQSM"/>
    <property type="match status" value="1"/>
</dbReference>
<dbReference type="InterPro" id="IPR032687">
    <property type="entry name" value="AraC-type_N"/>
</dbReference>
<dbReference type="Pfam" id="PF12833">
    <property type="entry name" value="HTH_18"/>
    <property type="match status" value="1"/>
</dbReference>
<dbReference type="PANTHER" id="PTHR47894">
    <property type="entry name" value="HTH-TYPE TRANSCRIPTIONAL REGULATOR GADX"/>
    <property type="match status" value="1"/>
</dbReference>
<keyword evidence="1" id="KW-0805">Transcription regulation</keyword>
<evidence type="ECO:0000256" key="2">
    <source>
        <dbReference type="ARBA" id="ARBA00023125"/>
    </source>
</evidence>
<evidence type="ECO:0000313" key="6">
    <source>
        <dbReference type="Proteomes" id="UP001589647"/>
    </source>
</evidence>
<dbReference type="InterPro" id="IPR009057">
    <property type="entry name" value="Homeodomain-like_sf"/>
</dbReference>
<reference evidence="5 6" key="1">
    <citation type="submission" date="2024-09" db="EMBL/GenBank/DDBJ databases">
        <authorList>
            <person name="Sun Q."/>
            <person name="Mori K."/>
        </authorList>
    </citation>
    <scope>NUCLEOTIDE SEQUENCE [LARGE SCALE GENOMIC DNA]</scope>
    <source>
        <strain evidence="5 6">CCM 3426</strain>
    </source>
</reference>
<gene>
    <name evidence="5" type="ORF">ACFFV7_27820</name>
</gene>
<name>A0ABV5IKH6_9ACTN</name>
<sequence>MTGMEHTCPPQITRLLLLAGEAAGLDRSRLARVPGLAVVGEDDIRLPSASLVRVWQEWETALRECGGGTLPWKLWRPGTLGVWDYLFSTADTLVDAFGVGDRHAAAITDPAESFVVTVDGAGRLTVGFRGVFAGHPVFPIISEFATGLILTSARSAAGRPLTPVRVTLPGAPPRRHDHLIEAYGTAHLEFGAELPSVTFSATDARTPLPRADPALAAILRDHARTTLASARPVLGWLDRFRVEVELSLPDGDLLAVAHRLRMAPRTLQRRLREEGTSWREEIERARRQWVEHLLQDTRMTVESIAARTGYADQRALRRAIHRWYGYGPAALRRDMSPS</sequence>
<feature type="domain" description="HTH araC/xylS-type" evidence="4">
    <location>
        <begin position="238"/>
        <end position="334"/>
    </location>
</feature>
<organism evidence="5 6">
    <name type="scientific">Nonomuraea spiralis</name>
    <dbReference type="NCBI Taxonomy" id="46182"/>
    <lineage>
        <taxon>Bacteria</taxon>
        <taxon>Bacillati</taxon>
        <taxon>Actinomycetota</taxon>
        <taxon>Actinomycetes</taxon>
        <taxon>Streptosporangiales</taxon>
        <taxon>Streptosporangiaceae</taxon>
        <taxon>Nonomuraea</taxon>
    </lineage>
</organism>
<evidence type="ECO:0000259" key="4">
    <source>
        <dbReference type="PROSITE" id="PS01124"/>
    </source>
</evidence>
<accession>A0ABV5IKH6</accession>
<proteinExistence type="predicted"/>
<dbReference type="SMART" id="SM00342">
    <property type="entry name" value="HTH_ARAC"/>
    <property type="match status" value="1"/>
</dbReference>